<evidence type="ECO:0000256" key="5">
    <source>
        <dbReference type="SAM" id="SignalP"/>
    </source>
</evidence>
<name>A0AAV2LLT3_KNICA</name>
<dbReference type="SUPFAM" id="SSF50814">
    <property type="entry name" value="Lipocalins"/>
    <property type="match status" value="2"/>
</dbReference>
<reference evidence="6 7" key="1">
    <citation type="submission" date="2024-04" db="EMBL/GenBank/DDBJ databases">
        <authorList>
            <person name="Waldvogel A.-M."/>
            <person name="Schoenle A."/>
        </authorList>
    </citation>
    <scope>NUCLEOTIDE SEQUENCE [LARGE SCALE GENOMIC DNA]</scope>
</reference>
<evidence type="ECO:0000313" key="7">
    <source>
        <dbReference type="Proteomes" id="UP001497482"/>
    </source>
</evidence>
<gene>
    <name evidence="6" type="ORF">KC01_LOCUS29475</name>
</gene>
<evidence type="ECO:0000256" key="3">
    <source>
        <dbReference type="ARBA" id="ARBA00022729"/>
    </source>
</evidence>
<feature type="chain" id="PRO_5043348699" description="Apolipoprotein M" evidence="5">
    <location>
        <begin position="21"/>
        <end position="445"/>
    </location>
</feature>
<comment type="subcellular location">
    <subcellularLocation>
        <location evidence="1">Secreted</location>
    </subcellularLocation>
</comment>
<protein>
    <recommendedName>
        <fullName evidence="8">Apolipoprotein M</fullName>
    </recommendedName>
</protein>
<sequence length="445" mass="49102">MIKMKSVLVVLLCYVALGKADPDCESLLKPIHYNHDELRGRYHFLAGTSFLPGSRTWPYTLSGAWVDSFPTSQSDLFEFAQAQRMFGKCFSVKFNMTVENDAFVMKQPEHSFFLKDEYLSSGCPDCVTLYETAISGNETFLSLLFFRKSKTVPDSALELLKKQAVCLKMPSVMMLNPNSEDCPVDPAPMDGADAFRFYNSDYRDNSDRSIMKLLPTVALLSLLHVGHTAPAINCDSLTQKINIDSGNPLLGNWMYIAETSTVPGTKALTKKFVDSVVVNVTPLPDNRSIKFTQIQKTFGNCMSLSTIILVANNTMQMTKPYISSETLLTTGCPDCLVIMGNFTLGSSYYQSLVLLSKRRILSSAELDEFKNQASCLNLPAPAFLDPEKELCSEEQATAGTDLTKVLNSDMGSQIVGMLDTIISNPDGLSNLLNVYLGNLPITKGD</sequence>
<dbReference type="GO" id="GO:0005576">
    <property type="term" value="C:extracellular region"/>
    <property type="evidence" value="ECO:0007669"/>
    <property type="project" value="UniProtKB-SubCell"/>
</dbReference>
<keyword evidence="2" id="KW-0964">Secreted</keyword>
<accession>A0AAV2LLT3</accession>
<dbReference type="PANTHER" id="PTHR11967">
    <property type="entry name" value="ALPHA-1-ACID GLYCOPROTEIN"/>
    <property type="match status" value="1"/>
</dbReference>
<dbReference type="Pfam" id="PF11032">
    <property type="entry name" value="ApoM"/>
    <property type="match status" value="1"/>
</dbReference>
<dbReference type="PANTHER" id="PTHR11967:SF2">
    <property type="entry name" value="ALPHA-1-ACID GLYCOPROTEIN 1"/>
    <property type="match status" value="1"/>
</dbReference>
<feature type="signal peptide" evidence="5">
    <location>
        <begin position="1"/>
        <end position="20"/>
    </location>
</feature>
<evidence type="ECO:0008006" key="8">
    <source>
        <dbReference type="Google" id="ProtNLM"/>
    </source>
</evidence>
<keyword evidence="4" id="KW-0325">Glycoprotein</keyword>
<keyword evidence="3 5" id="KW-0732">Signal</keyword>
<dbReference type="EMBL" id="OZ035825">
    <property type="protein sequence ID" value="CAL1601526.1"/>
    <property type="molecule type" value="Genomic_DNA"/>
</dbReference>
<dbReference type="AlphaFoldDB" id="A0AAV2LLT3"/>
<dbReference type="InterPro" id="IPR022734">
    <property type="entry name" value="ApoM"/>
</dbReference>
<dbReference type="Gene3D" id="2.40.128.20">
    <property type="match status" value="2"/>
</dbReference>
<proteinExistence type="predicted"/>
<evidence type="ECO:0000256" key="4">
    <source>
        <dbReference type="ARBA" id="ARBA00023180"/>
    </source>
</evidence>
<evidence type="ECO:0000256" key="2">
    <source>
        <dbReference type="ARBA" id="ARBA00022525"/>
    </source>
</evidence>
<keyword evidence="7" id="KW-1185">Reference proteome</keyword>
<organism evidence="6 7">
    <name type="scientific">Knipowitschia caucasica</name>
    <name type="common">Caucasian dwarf goby</name>
    <name type="synonym">Pomatoschistus caucasicus</name>
    <dbReference type="NCBI Taxonomy" id="637954"/>
    <lineage>
        <taxon>Eukaryota</taxon>
        <taxon>Metazoa</taxon>
        <taxon>Chordata</taxon>
        <taxon>Craniata</taxon>
        <taxon>Vertebrata</taxon>
        <taxon>Euteleostomi</taxon>
        <taxon>Actinopterygii</taxon>
        <taxon>Neopterygii</taxon>
        <taxon>Teleostei</taxon>
        <taxon>Neoteleostei</taxon>
        <taxon>Acanthomorphata</taxon>
        <taxon>Gobiaria</taxon>
        <taxon>Gobiiformes</taxon>
        <taxon>Gobioidei</taxon>
        <taxon>Gobiidae</taxon>
        <taxon>Gobiinae</taxon>
        <taxon>Knipowitschia</taxon>
    </lineage>
</organism>
<evidence type="ECO:0000313" key="6">
    <source>
        <dbReference type="EMBL" id="CAL1601526.1"/>
    </source>
</evidence>
<evidence type="ECO:0000256" key="1">
    <source>
        <dbReference type="ARBA" id="ARBA00004613"/>
    </source>
</evidence>
<dbReference type="Proteomes" id="UP001497482">
    <property type="component" value="Chromosome 3"/>
</dbReference>
<dbReference type="InterPro" id="IPR012674">
    <property type="entry name" value="Calycin"/>
</dbReference>